<dbReference type="InterPro" id="IPR036412">
    <property type="entry name" value="HAD-like_sf"/>
</dbReference>
<protein>
    <recommendedName>
        <fullName evidence="3">(S)-2-haloacid dehalogenase</fullName>
        <ecNumber evidence="3">3.8.1.2</ecNumber>
    </recommendedName>
    <alternativeName>
        <fullName evidence="3">2-haloalkanoic acid dehalogenase</fullName>
    </alternativeName>
    <alternativeName>
        <fullName evidence="3">Halocarboxylic acid halidohydrolase</fullName>
    </alternativeName>
    <alternativeName>
        <fullName evidence="3">L-2-haloacid dehalogenase</fullName>
    </alternativeName>
</protein>
<reference evidence="4 5" key="1">
    <citation type="submission" date="2015-03" db="EMBL/GenBank/DDBJ databases">
        <title>Genome Sequence of Kiloniella spongiae MEBiC09566, isolated from a marine sponge.</title>
        <authorList>
            <person name="Shao Z."/>
            <person name="Wang L."/>
            <person name="Li X."/>
        </authorList>
    </citation>
    <scope>NUCLEOTIDE SEQUENCE [LARGE SCALE GENOMIC DNA]</scope>
    <source>
        <strain evidence="4 5">MEBiC09566</strain>
    </source>
</reference>
<dbReference type="SFLD" id="SFLDF00045">
    <property type="entry name" value="2-haloacid_dehalogenase"/>
    <property type="match status" value="1"/>
</dbReference>
<dbReference type="RefSeq" id="WP_047765082.1">
    <property type="nucleotide sequence ID" value="NZ_LAQL01000010.1"/>
</dbReference>
<dbReference type="InterPro" id="IPR023214">
    <property type="entry name" value="HAD_sf"/>
</dbReference>
<name>A0A0H2MC23_9PROT</name>
<accession>A0A0H2MC23</accession>
<organism evidence="4 5">
    <name type="scientific">Kiloniella spongiae</name>
    <dbReference type="NCBI Taxonomy" id="1489064"/>
    <lineage>
        <taxon>Bacteria</taxon>
        <taxon>Pseudomonadati</taxon>
        <taxon>Pseudomonadota</taxon>
        <taxon>Alphaproteobacteria</taxon>
        <taxon>Rhodospirillales</taxon>
        <taxon>Kiloniellaceae</taxon>
        <taxon>Kiloniella</taxon>
    </lineage>
</organism>
<gene>
    <name evidence="4" type="ORF">WH96_15260</name>
</gene>
<comment type="function">
    <text evidence="3">Catalyzes the hydrolytic dehalogenation of small (S)-2-haloalkanoic acids to yield the corresponding (R)-2-hydroxyalkanoic acids.</text>
</comment>
<dbReference type="SFLD" id="SFLDG01135">
    <property type="entry name" value="C1.5.6:_HAD__Beta-PGM__Phospha"/>
    <property type="match status" value="1"/>
</dbReference>
<proteinExistence type="inferred from homology"/>
<dbReference type="SFLD" id="SFLDG01129">
    <property type="entry name" value="C1.5:_HAD__Beta-PGM__Phosphata"/>
    <property type="match status" value="1"/>
</dbReference>
<dbReference type="SUPFAM" id="SSF56784">
    <property type="entry name" value="HAD-like"/>
    <property type="match status" value="1"/>
</dbReference>
<dbReference type="InterPro" id="IPR006439">
    <property type="entry name" value="HAD-SF_hydro_IA"/>
</dbReference>
<dbReference type="SFLD" id="SFLDS00003">
    <property type="entry name" value="Haloacid_Dehalogenase"/>
    <property type="match status" value="1"/>
</dbReference>
<evidence type="ECO:0000256" key="1">
    <source>
        <dbReference type="ARBA" id="ARBA00008106"/>
    </source>
</evidence>
<dbReference type="PANTHER" id="PTHR43316">
    <property type="entry name" value="HYDROLASE, HALOACID DELAHOGENASE-RELATED"/>
    <property type="match status" value="1"/>
</dbReference>
<keyword evidence="2 3" id="KW-0378">Hydrolase</keyword>
<evidence type="ECO:0000313" key="5">
    <source>
        <dbReference type="Proteomes" id="UP000035444"/>
    </source>
</evidence>
<dbReference type="Pfam" id="PF00702">
    <property type="entry name" value="Hydrolase"/>
    <property type="match status" value="1"/>
</dbReference>
<sequence length="227" mass="25791">MTQRSIKAFVFDAYGTLLDVHSAVYKLSEELGPDAQSISDIWRTKQLEYTWLRSLMGAHSNFWNVTSDALTYALKYHAIEDQDLHARLMSLYLQLTAYQDALSTLKEIKNKEYVTLVLSNGSQEMLDKSLGNSGLQSLLDKAISIDDIGIYKPSPQVYKLATDYVKCLPEEILFVSANAWDVAGANYFGFRVAWINRFKRPPEVLPGRPELIIDSLSELKQLYQPNI</sequence>
<evidence type="ECO:0000313" key="4">
    <source>
        <dbReference type="EMBL" id="KLN59751.1"/>
    </source>
</evidence>
<dbReference type="InterPro" id="IPR023198">
    <property type="entry name" value="PGP-like_dom2"/>
</dbReference>
<dbReference type="GO" id="GO:0018784">
    <property type="term" value="F:(S)-2-haloacid dehalogenase activity"/>
    <property type="evidence" value="ECO:0007669"/>
    <property type="project" value="UniProtKB-UniRule"/>
</dbReference>
<keyword evidence="5" id="KW-1185">Reference proteome</keyword>
<dbReference type="Proteomes" id="UP000035444">
    <property type="component" value="Unassembled WGS sequence"/>
</dbReference>
<dbReference type="Gene3D" id="3.40.50.1000">
    <property type="entry name" value="HAD superfamily/HAD-like"/>
    <property type="match status" value="1"/>
</dbReference>
<dbReference type="EMBL" id="LAQL01000010">
    <property type="protein sequence ID" value="KLN59751.1"/>
    <property type="molecule type" value="Genomic_DNA"/>
</dbReference>
<dbReference type="STRING" id="1489064.WH96_15260"/>
<dbReference type="InterPro" id="IPR006328">
    <property type="entry name" value="2-HAD"/>
</dbReference>
<dbReference type="NCBIfam" id="TIGR01493">
    <property type="entry name" value="HAD-SF-IA-v2"/>
    <property type="match status" value="1"/>
</dbReference>
<comment type="caution">
    <text evidence="4">The sequence shown here is derived from an EMBL/GenBank/DDBJ whole genome shotgun (WGS) entry which is preliminary data.</text>
</comment>
<dbReference type="AlphaFoldDB" id="A0A0H2MC23"/>
<evidence type="ECO:0000256" key="3">
    <source>
        <dbReference type="RuleBase" id="RU368077"/>
    </source>
</evidence>
<dbReference type="CDD" id="cd02588">
    <property type="entry name" value="HAD_L2-DEX"/>
    <property type="match status" value="1"/>
</dbReference>
<dbReference type="Gene3D" id="1.10.150.240">
    <property type="entry name" value="Putative phosphatase, domain 2"/>
    <property type="match status" value="1"/>
</dbReference>
<evidence type="ECO:0000256" key="2">
    <source>
        <dbReference type="ARBA" id="ARBA00022801"/>
    </source>
</evidence>
<dbReference type="NCBIfam" id="TIGR01428">
    <property type="entry name" value="HAD_type_II"/>
    <property type="match status" value="1"/>
</dbReference>
<dbReference type="PATRIC" id="fig|1489064.4.peg.18"/>
<dbReference type="EC" id="3.8.1.2" evidence="3"/>
<dbReference type="OrthoDB" id="7989657at2"/>
<dbReference type="PANTHER" id="PTHR43316:SF3">
    <property type="entry name" value="HALOACID DEHALOGENASE, TYPE II (AFU_ORTHOLOGUE AFUA_2G07750)-RELATED"/>
    <property type="match status" value="1"/>
</dbReference>
<comment type="catalytic activity">
    <reaction evidence="3">
        <text>an (S)-2-haloacid + H2O = a (2R)-2-hydroxycarboxylate + a halide anion + H(+)</text>
        <dbReference type="Rhea" id="RHEA:11192"/>
        <dbReference type="ChEBI" id="CHEBI:15377"/>
        <dbReference type="ChEBI" id="CHEBI:15378"/>
        <dbReference type="ChEBI" id="CHEBI:16042"/>
        <dbReference type="ChEBI" id="CHEBI:58314"/>
        <dbReference type="ChEBI" id="CHEBI:137405"/>
        <dbReference type="EC" id="3.8.1.2"/>
    </reaction>
</comment>
<dbReference type="InterPro" id="IPR051540">
    <property type="entry name" value="S-2-haloacid_dehalogenase"/>
</dbReference>
<dbReference type="PRINTS" id="PR00413">
    <property type="entry name" value="HADHALOGNASE"/>
</dbReference>
<comment type="similarity">
    <text evidence="1 3">Belongs to the HAD-like hydrolase superfamily. S-2-haloalkanoic acid dehalogenase family.</text>
</comment>